<dbReference type="GO" id="GO:0005737">
    <property type="term" value="C:cytoplasm"/>
    <property type="evidence" value="ECO:0007669"/>
    <property type="project" value="UniProtKB-SubCell"/>
</dbReference>
<dbReference type="SMART" id="SM00672">
    <property type="entry name" value="CAP10"/>
    <property type="match status" value="1"/>
</dbReference>
<gene>
    <name evidence="17" type="ORF">BDV23DRAFT_171721</name>
</gene>
<feature type="region of interest" description="Disordered" evidence="14">
    <location>
        <begin position="1543"/>
        <end position="1610"/>
    </location>
</feature>
<dbReference type="FunFam" id="3.90.550.10:FF:000092">
    <property type="entry name" value="Glycogenin 2"/>
    <property type="match status" value="1"/>
</dbReference>
<dbReference type="InterPro" id="IPR029044">
    <property type="entry name" value="Nucleotide-diphossugar_trans"/>
</dbReference>
<evidence type="ECO:0000256" key="1">
    <source>
        <dbReference type="ARBA" id="ARBA00001936"/>
    </source>
</evidence>
<dbReference type="EMBL" id="ML735246">
    <property type="protein sequence ID" value="KAE8391339.1"/>
    <property type="molecule type" value="Genomic_DNA"/>
</dbReference>
<dbReference type="InterPro" id="IPR029058">
    <property type="entry name" value="AB_hydrolase_fold"/>
</dbReference>
<evidence type="ECO:0000256" key="5">
    <source>
        <dbReference type="ARBA" id="ARBA00022723"/>
    </source>
</evidence>
<accession>A0A5N7CBN9</accession>
<feature type="domain" description="Glycosyl transferase CAP10" evidence="16">
    <location>
        <begin position="318"/>
        <end position="580"/>
    </location>
</feature>
<keyword evidence="8" id="KW-0464">Manganese</keyword>
<dbReference type="PANTHER" id="PTHR11183">
    <property type="entry name" value="GLYCOGENIN SUBFAMILY MEMBER"/>
    <property type="match status" value="1"/>
</dbReference>
<keyword evidence="7" id="KW-0325">Glycoprotein</keyword>
<evidence type="ECO:0000313" key="17">
    <source>
        <dbReference type="EMBL" id="KAE8391339.1"/>
    </source>
</evidence>
<comment type="cofactor">
    <cofactor evidence="1">
        <name>Mn(2+)</name>
        <dbReference type="ChEBI" id="CHEBI:29035"/>
    </cofactor>
</comment>
<dbReference type="CDD" id="cd02537">
    <property type="entry name" value="GT8_Glycogenin"/>
    <property type="match status" value="1"/>
</dbReference>
<feature type="chain" id="PRO_5024955890" description="glycogenin glucosyltransferase" evidence="15">
    <location>
        <begin position="24"/>
        <end position="1660"/>
    </location>
</feature>
<comment type="similarity">
    <text evidence="9">Belongs to the glycosyltransferase 8 family. Glycogenin subfamily.</text>
</comment>
<dbReference type="Proteomes" id="UP000326877">
    <property type="component" value="Unassembled WGS sequence"/>
</dbReference>
<feature type="region of interest" description="Disordered" evidence="14">
    <location>
        <begin position="1185"/>
        <end position="1228"/>
    </location>
</feature>
<dbReference type="SUPFAM" id="SSF53474">
    <property type="entry name" value="alpha/beta-Hydrolases"/>
    <property type="match status" value="1"/>
</dbReference>
<keyword evidence="6" id="KW-0320">Glycogen biosynthesis</keyword>
<feature type="compositionally biased region" description="Polar residues" evidence="14">
    <location>
        <begin position="1260"/>
        <end position="1270"/>
    </location>
</feature>
<dbReference type="Gene3D" id="3.40.50.1820">
    <property type="entry name" value="alpha/beta hydrolase"/>
    <property type="match status" value="1"/>
</dbReference>
<evidence type="ECO:0000256" key="3">
    <source>
        <dbReference type="ARBA" id="ARBA00022490"/>
    </source>
</evidence>
<evidence type="ECO:0000256" key="12">
    <source>
        <dbReference type="ARBA" id="ARBA00052293"/>
    </source>
</evidence>
<feature type="region of interest" description="Disordered" evidence="14">
    <location>
        <begin position="1247"/>
        <end position="1277"/>
    </location>
</feature>
<evidence type="ECO:0000259" key="16">
    <source>
        <dbReference type="SMART" id="SM00672"/>
    </source>
</evidence>
<protein>
    <recommendedName>
        <fullName evidence="10">glycogenin glucosyltransferase</fullName>
        <ecNumber evidence="10">2.4.1.186</ecNumber>
    </recommendedName>
</protein>
<keyword evidence="3" id="KW-0963">Cytoplasm</keyword>
<dbReference type="EC" id="2.4.1.186" evidence="10"/>
<comment type="subcellular location">
    <subcellularLocation>
        <location evidence="2">Cytoplasm</location>
    </subcellularLocation>
</comment>
<comment type="catalytic activity">
    <reaction evidence="12">
        <text>L-tyrosyl-[glycogenin] + UDP-alpha-D-glucose = alpha-D-glucosyl-L-tyrosyl-[glycogenin] + UDP + H(+)</text>
        <dbReference type="Rhea" id="RHEA:23360"/>
        <dbReference type="Rhea" id="RHEA-COMP:14604"/>
        <dbReference type="Rhea" id="RHEA-COMP:14605"/>
        <dbReference type="ChEBI" id="CHEBI:15378"/>
        <dbReference type="ChEBI" id="CHEBI:46858"/>
        <dbReference type="ChEBI" id="CHEBI:58223"/>
        <dbReference type="ChEBI" id="CHEBI:58885"/>
        <dbReference type="ChEBI" id="CHEBI:140573"/>
        <dbReference type="EC" id="2.4.1.186"/>
    </reaction>
</comment>
<dbReference type="InterPro" id="IPR002495">
    <property type="entry name" value="Glyco_trans_8"/>
</dbReference>
<dbReference type="Pfam" id="PF00561">
    <property type="entry name" value="Abhydrolase_1"/>
    <property type="match status" value="1"/>
</dbReference>
<evidence type="ECO:0000256" key="14">
    <source>
        <dbReference type="SAM" id="MobiDB-lite"/>
    </source>
</evidence>
<comment type="catalytic activity">
    <reaction evidence="11">
        <text>[1,4-alpha-D-glucosyl](n)-L-tyrosyl-[glycogenin] + UDP-alpha-D-glucose = [1,4-alpha-D-glucosyl](n+1)-L-tyrosyl-[glycogenin] + UDP + H(+)</text>
        <dbReference type="Rhea" id="RHEA:56560"/>
        <dbReference type="Rhea" id="RHEA-COMP:14606"/>
        <dbReference type="Rhea" id="RHEA-COMP:14607"/>
        <dbReference type="ChEBI" id="CHEBI:15378"/>
        <dbReference type="ChEBI" id="CHEBI:58223"/>
        <dbReference type="ChEBI" id="CHEBI:58885"/>
        <dbReference type="ChEBI" id="CHEBI:140574"/>
        <dbReference type="EC" id="2.4.1.186"/>
    </reaction>
</comment>
<dbReference type="Gene3D" id="3.90.550.10">
    <property type="entry name" value="Spore Coat Polysaccharide Biosynthesis Protein SpsA, Chain A"/>
    <property type="match status" value="1"/>
</dbReference>
<name>A0A5N7CBN9_PETAA</name>
<keyword evidence="15" id="KW-0732">Signal</keyword>
<keyword evidence="4" id="KW-0808">Transferase</keyword>
<evidence type="ECO:0000256" key="11">
    <source>
        <dbReference type="ARBA" id="ARBA00050886"/>
    </source>
</evidence>
<dbReference type="SUPFAM" id="SSF53448">
    <property type="entry name" value="Nucleotide-diphospho-sugar transferases"/>
    <property type="match status" value="1"/>
</dbReference>
<comment type="function">
    <text evidence="13">Self-glucosylating initiator of glycogen synthesis. It catalyzes the formation of a short alpha (1,4)-glucosyl chain covalently attached via a glucose 1-O-tyrosyl linkage to internal tyrosine residues and these chains act as primers for the elongation reaction catalyzed by glycogen synthase.</text>
</comment>
<evidence type="ECO:0000256" key="10">
    <source>
        <dbReference type="ARBA" id="ARBA00038934"/>
    </source>
</evidence>
<reference evidence="17" key="1">
    <citation type="submission" date="2019-04" db="EMBL/GenBank/DDBJ databases">
        <title>Friends and foes A comparative genomics studyof 23 Aspergillus species from section Flavi.</title>
        <authorList>
            <consortium name="DOE Joint Genome Institute"/>
            <person name="Kjaerbolling I."/>
            <person name="Vesth T."/>
            <person name="Frisvad J.C."/>
            <person name="Nybo J.L."/>
            <person name="Theobald S."/>
            <person name="Kildgaard S."/>
            <person name="Isbrandt T."/>
            <person name="Kuo A."/>
            <person name="Sato A."/>
            <person name="Lyhne E.K."/>
            <person name="Kogle M.E."/>
            <person name="Wiebenga A."/>
            <person name="Kun R.S."/>
            <person name="Lubbers R.J."/>
            <person name="Makela M.R."/>
            <person name="Barry K."/>
            <person name="Chovatia M."/>
            <person name="Clum A."/>
            <person name="Daum C."/>
            <person name="Haridas S."/>
            <person name="He G."/>
            <person name="LaButti K."/>
            <person name="Lipzen A."/>
            <person name="Mondo S."/>
            <person name="Riley R."/>
            <person name="Salamov A."/>
            <person name="Simmons B.A."/>
            <person name="Magnuson J.K."/>
            <person name="Henrissat B."/>
            <person name="Mortensen U.H."/>
            <person name="Larsen T.O."/>
            <person name="Devries R.P."/>
            <person name="Grigoriev I.V."/>
            <person name="Machida M."/>
            <person name="Baker S.E."/>
            <person name="Andersen M.R."/>
        </authorList>
    </citation>
    <scope>NUCLEOTIDE SEQUENCE [LARGE SCALE GENOMIC DNA]</scope>
    <source>
        <strain evidence="17">IBT 14317</strain>
    </source>
</reference>
<dbReference type="InterPro" id="IPR050587">
    <property type="entry name" value="GNT1/Glycosyltrans_8"/>
</dbReference>
<evidence type="ECO:0000256" key="13">
    <source>
        <dbReference type="ARBA" id="ARBA00057883"/>
    </source>
</evidence>
<organism evidence="17">
    <name type="scientific">Petromyces alliaceus</name>
    <name type="common">Aspergillus alliaceus</name>
    <dbReference type="NCBI Taxonomy" id="209559"/>
    <lineage>
        <taxon>Eukaryota</taxon>
        <taxon>Fungi</taxon>
        <taxon>Dikarya</taxon>
        <taxon>Ascomycota</taxon>
        <taxon>Pezizomycotina</taxon>
        <taxon>Eurotiomycetes</taxon>
        <taxon>Eurotiomycetidae</taxon>
        <taxon>Eurotiales</taxon>
        <taxon>Aspergillaceae</taxon>
        <taxon>Aspergillus</taxon>
        <taxon>Aspergillus subgen. Circumdati</taxon>
    </lineage>
</organism>
<evidence type="ECO:0000256" key="2">
    <source>
        <dbReference type="ARBA" id="ARBA00004496"/>
    </source>
</evidence>
<evidence type="ECO:0000256" key="8">
    <source>
        <dbReference type="ARBA" id="ARBA00023211"/>
    </source>
</evidence>
<dbReference type="OrthoDB" id="541052at2759"/>
<dbReference type="GO" id="GO:0008466">
    <property type="term" value="F:glycogenin glucosyltransferase activity"/>
    <property type="evidence" value="ECO:0007669"/>
    <property type="project" value="UniProtKB-EC"/>
</dbReference>
<dbReference type="Pfam" id="PF01501">
    <property type="entry name" value="Glyco_transf_8"/>
    <property type="match status" value="1"/>
</dbReference>
<evidence type="ECO:0000256" key="6">
    <source>
        <dbReference type="ARBA" id="ARBA00023056"/>
    </source>
</evidence>
<evidence type="ECO:0000256" key="7">
    <source>
        <dbReference type="ARBA" id="ARBA00023180"/>
    </source>
</evidence>
<proteinExistence type="inferred from homology"/>
<keyword evidence="5" id="KW-0479">Metal-binding</keyword>
<dbReference type="InterPro" id="IPR006598">
    <property type="entry name" value="CAP10"/>
</dbReference>
<evidence type="ECO:0000256" key="4">
    <source>
        <dbReference type="ARBA" id="ARBA00022679"/>
    </source>
</evidence>
<dbReference type="InterPro" id="IPR000073">
    <property type="entry name" value="AB_hydrolase_1"/>
</dbReference>
<feature type="region of interest" description="Disordered" evidence="14">
    <location>
        <begin position="1383"/>
        <end position="1407"/>
    </location>
</feature>
<dbReference type="GO" id="GO:0046872">
    <property type="term" value="F:metal ion binding"/>
    <property type="evidence" value="ECO:0007669"/>
    <property type="project" value="UniProtKB-KW"/>
</dbReference>
<evidence type="ECO:0000256" key="15">
    <source>
        <dbReference type="SAM" id="SignalP"/>
    </source>
</evidence>
<dbReference type="GO" id="GO:0005978">
    <property type="term" value="P:glycogen biosynthetic process"/>
    <property type="evidence" value="ECO:0007669"/>
    <property type="project" value="UniProtKB-KW"/>
</dbReference>
<sequence length="1660" mass="187199">MRRQRLIISLATVVLVCISLVLLRDTQFSPPSIVTNAPLEASPSPLSYTHSSSAAFPNPIVSTQSSKSRQGYHPKDVHPVASLIQNAEQGFHQLRSRQSKTLADAVSEYRRRYNMHPPPHFDKWFQFAQAKGVQLIDEYDTIYHSLLPFWALKPKTVRERAHEALGYDNAVIGVLIRDGEVTLAEGGGEGHQWQREATVDMMKGFVEYLPDMDLVFNTHDEPRVIVPGDDLQRMVNFAKDHAIPKAFQKQSLVNKWSGKPADLNKGDRIDEVRTTRFNRFAHQPTWTSSRASCPLDSPSRSLNESEPDKLDAYAYGEFGFIYNTTAFSDICNTPSLQYKYGFFDRANAFDVVHDLFPVFSQSKISSFQDIIYPSPWYWADKVPYEEKKDHDWDTKMDKLYWRGSTTGGFSRAGGWRRQHRQRFVSNINSPSTAKVLSKNGHGHWEPKEVNRNPYRDQYDVKFTYIGQCDPTDCAAQQEYFSVAEPTDQQHAWAYKYLVDIDGNAFSGRFYAFLRSKSLVFKIALFREWHDEWLKPWVHYIPLSLTGDEYVETMRYLVSEDEARDRFWNVSKTYAGLSHHFITLRNGFKFHYVCSEVPGAPAASNTKKPLIIFIHGFPDSWAVWRYLLKSETLQEAATLVAVDLPGYGGSDSLEEYSGTNVMESLAGFVIAIRAKYGIDNEAGIRQRRTVIVGHDWGCVLSMRLAAEAPQLADRFILSNGPMPSMVASNVRRSLSSSLKMFKTSLRSPIKFRSTIFKAVKSLKPVLRQLGLSGYIFVMQLPMPFVEYLGTGGNYSFLKLAHKRSYGNSPFTLEDAAECMASTLGPSVEECKTHTPHGEGYPASVAKERALSNFQHMARYYREKAATSRWQKSIETIADLHSISGGNELHRASSGAGLFDDGPTGVLKANSTIIWGKADIALDPQLCLNGFSDYLVRNSQVVELPRSGHFTPLERESRAALRRAVEWAAKGETEDIGAAIQRDYPDAVVTTVYDELIPVHPTTNSTPANLWLMERPDLIATFTKIELWKQTQFKRIVYIDCDVVAVRAPDELLTLEVDFAAAPDVGWPDCFNSGVMVLQPNLQDYFALKALAERGISFDGADQGLLNMHFRDWHRLSFTYNCTPSANYQYIPAYKHFQSTINLVHFIGAQKPWNMPRQVSPTESPYNQLLGRWWAIYDRHYRHATTRPANNWSNAPVAPQSDFQGHREESLPVSLPTQSSYSTSQKQAPQIPYEQPLGIHTGISFEYPSVSHELPKDDGSSTREPSQAQSFQGAEITPGPVVIPAMAELSGQKEPDGNRSVQVPVLSVVPQYVRGEEHISTYIQRDPDEEPTNVYAEQPFGVQVSTPDISAAPSDVECSPVYQHPGEPLHEAIEQSHALPLSPETQTFEAPRTQWDPAREPPPLNTKPEGIALETKTYTMSEDKELFKPPPFYPEAPKNMYYEIPSAKPEPERISQIFPWEIHAPKPTRVFLDDDQSSISLPGPIASTDSAKETPTQLMEYISSWTSDKPSESWDSYSRSNAWDDVPEIQRYIQSIQQSRRAKVQVIRGGDGLSDQRTPGPEPSMRLTDFPSEQERPSLPVTPAPIRRLLPSSDFLGEGSTSGQLPIAEGVPNQEEWVGVTADNPSIGLEELQRLRSEVLENPDLLLERIARAATERKRRDP</sequence>
<feature type="compositionally biased region" description="Polar residues" evidence="14">
    <location>
        <begin position="1213"/>
        <end position="1226"/>
    </location>
</feature>
<feature type="signal peptide" evidence="15">
    <location>
        <begin position="1"/>
        <end position="23"/>
    </location>
</feature>
<evidence type="ECO:0000256" key="9">
    <source>
        <dbReference type="ARBA" id="ARBA00038162"/>
    </source>
</evidence>